<evidence type="ECO:0000313" key="2">
    <source>
        <dbReference type="EMBL" id="HIZ10336.1"/>
    </source>
</evidence>
<dbReference type="GO" id="GO:0008782">
    <property type="term" value="F:adenosylhomocysteine nucleosidase activity"/>
    <property type="evidence" value="ECO:0007669"/>
    <property type="project" value="TreeGrafter"/>
</dbReference>
<dbReference type="GO" id="GO:0005829">
    <property type="term" value="C:cytosol"/>
    <property type="evidence" value="ECO:0007669"/>
    <property type="project" value="TreeGrafter"/>
</dbReference>
<dbReference type="AlphaFoldDB" id="A0A9D2D7Z7"/>
<dbReference type="InterPro" id="IPR000845">
    <property type="entry name" value="Nucleoside_phosphorylase_d"/>
</dbReference>
<dbReference type="GO" id="GO:0008930">
    <property type="term" value="F:methylthioadenosine nucleosidase activity"/>
    <property type="evidence" value="ECO:0007669"/>
    <property type="project" value="TreeGrafter"/>
</dbReference>
<name>A0A9D2D7Z7_9FIRM</name>
<dbReference type="Pfam" id="PF01048">
    <property type="entry name" value="PNP_UDP_1"/>
    <property type="match status" value="1"/>
</dbReference>
<dbReference type="GO" id="GO:0019284">
    <property type="term" value="P:L-methionine salvage from S-adenosylmethionine"/>
    <property type="evidence" value="ECO:0007669"/>
    <property type="project" value="TreeGrafter"/>
</dbReference>
<evidence type="ECO:0000313" key="3">
    <source>
        <dbReference type="Proteomes" id="UP000824025"/>
    </source>
</evidence>
<dbReference type="Gene3D" id="3.40.50.1580">
    <property type="entry name" value="Nucleoside phosphorylase domain"/>
    <property type="match status" value="1"/>
</dbReference>
<reference evidence="2" key="1">
    <citation type="journal article" date="2021" name="PeerJ">
        <title>Extensive microbial diversity within the chicken gut microbiome revealed by metagenomics and culture.</title>
        <authorList>
            <person name="Gilroy R."/>
            <person name="Ravi A."/>
            <person name="Getino M."/>
            <person name="Pursley I."/>
            <person name="Horton D.L."/>
            <person name="Alikhan N.F."/>
            <person name="Baker D."/>
            <person name="Gharbi K."/>
            <person name="Hall N."/>
            <person name="Watson M."/>
            <person name="Adriaenssens E.M."/>
            <person name="Foster-Nyarko E."/>
            <person name="Jarju S."/>
            <person name="Secka A."/>
            <person name="Antonio M."/>
            <person name="Oren A."/>
            <person name="Chaudhuri R.R."/>
            <person name="La Ragione R."/>
            <person name="Hildebrand F."/>
            <person name="Pallen M.J."/>
        </authorList>
    </citation>
    <scope>NUCLEOTIDE SEQUENCE</scope>
    <source>
        <strain evidence="2">CHK192-19661</strain>
    </source>
</reference>
<comment type="caution">
    <text evidence="2">The sequence shown here is derived from an EMBL/GenBank/DDBJ whole genome shotgun (WGS) entry which is preliminary data.</text>
</comment>
<gene>
    <name evidence="2" type="ORF">H9726_07600</name>
</gene>
<dbReference type="InterPro" id="IPR035994">
    <property type="entry name" value="Nucleoside_phosphorylase_sf"/>
</dbReference>
<dbReference type="SUPFAM" id="SSF53167">
    <property type="entry name" value="Purine and uridine phosphorylases"/>
    <property type="match status" value="1"/>
</dbReference>
<accession>A0A9D2D7Z7</accession>
<dbReference type="GO" id="GO:0009116">
    <property type="term" value="P:nucleoside metabolic process"/>
    <property type="evidence" value="ECO:0007669"/>
    <property type="project" value="InterPro"/>
</dbReference>
<dbReference type="CDD" id="cd09008">
    <property type="entry name" value="MTAN"/>
    <property type="match status" value="1"/>
</dbReference>
<proteinExistence type="predicted"/>
<dbReference type="PANTHER" id="PTHR46832:SF1">
    <property type="entry name" value="5'-METHYLTHIOADENOSINE_S-ADENOSYLHOMOCYSTEINE NUCLEOSIDASE"/>
    <property type="match status" value="1"/>
</dbReference>
<protein>
    <submittedName>
        <fullName evidence="2">5'-methylthioadenosine/S-adenosylhomocysteine nucleosidase</fullName>
    </submittedName>
</protein>
<evidence type="ECO:0000259" key="1">
    <source>
        <dbReference type="Pfam" id="PF01048"/>
    </source>
</evidence>
<reference evidence="2" key="2">
    <citation type="submission" date="2021-04" db="EMBL/GenBank/DDBJ databases">
        <authorList>
            <person name="Gilroy R."/>
        </authorList>
    </citation>
    <scope>NUCLEOTIDE SEQUENCE</scope>
    <source>
        <strain evidence="2">CHK192-19661</strain>
    </source>
</reference>
<dbReference type="EMBL" id="DXCF01000038">
    <property type="protein sequence ID" value="HIZ10336.1"/>
    <property type="molecule type" value="Genomic_DNA"/>
</dbReference>
<dbReference type="Proteomes" id="UP000824025">
    <property type="component" value="Unassembled WGS sequence"/>
</dbReference>
<sequence>MTAVIAAMQKEADVLLSAAEIKEEKTIYGRRAWRGSFAGTPFLLVLSGIGKSNAASAAMLCIALGADRLLNIGVAGGLTPKAPVGSVLQMERAAESDFDLSKINGTPVGTPNERDTPYFPLKSRKNAFVKGTLASADSFSDGSDAAVLAALGADVRDMEGAAIAHAACAADVPVWAFKAISDNAGQESIREYSENLQIALAALGEKLPDIFAEVNNG</sequence>
<organism evidence="2 3">
    <name type="scientific">Candidatus Borkfalkia avicola</name>
    <dbReference type="NCBI Taxonomy" id="2838503"/>
    <lineage>
        <taxon>Bacteria</taxon>
        <taxon>Bacillati</taxon>
        <taxon>Bacillota</taxon>
        <taxon>Clostridia</taxon>
        <taxon>Christensenellales</taxon>
        <taxon>Christensenellaceae</taxon>
        <taxon>Candidatus Borkfalkia</taxon>
    </lineage>
</organism>
<dbReference type="PANTHER" id="PTHR46832">
    <property type="entry name" value="5'-METHYLTHIOADENOSINE/S-ADENOSYLHOMOCYSTEINE NUCLEOSIDASE"/>
    <property type="match status" value="1"/>
</dbReference>
<feature type="domain" description="Nucleoside phosphorylase" evidence="1">
    <location>
        <begin position="3"/>
        <end position="202"/>
    </location>
</feature>